<name>A0A2S5CMJ6_9GAMM</name>
<reference evidence="3 4" key="1">
    <citation type="submission" date="2017-11" db="EMBL/GenBank/DDBJ databases">
        <title>Draft Genome Sequence of Methylobacter psychrotolerans Sph1T, an Obligate Methanotroph from Low-Temperature Environments.</title>
        <authorList>
            <person name="Oshkin I.Y."/>
            <person name="Miroshnikov K."/>
            <person name="Belova S.E."/>
            <person name="Korzhenkov A."/>
            <person name="Toshchakov S.V."/>
            <person name="Dedysh S.N."/>
        </authorList>
    </citation>
    <scope>NUCLEOTIDE SEQUENCE [LARGE SCALE GENOMIC DNA]</scope>
    <source>
        <strain evidence="3 4">Sph1</strain>
    </source>
</reference>
<gene>
    <name evidence="3" type="ORF">AADEFJLK_02264</name>
</gene>
<feature type="coiled-coil region" evidence="1">
    <location>
        <begin position="35"/>
        <end position="69"/>
    </location>
</feature>
<dbReference type="Proteomes" id="UP000237423">
    <property type="component" value="Unassembled WGS sequence"/>
</dbReference>
<feature type="chain" id="PRO_5015479302" evidence="2">
    <location>
        <begin position="24"/>
        <end position="224"/>
    </location>
</feature>
<organism evidence="3 4">
    <name type="scientific">Methylovulum psychrotolerans</name>
    <dbReference type="NCBI Taxonomy" id="1704499"/>
    <lineage>
        <taxon>Bacteria</taxon>
        <taxon>Pseudomonadati</taxon>
        <taxon>Pseudomonadota</taxon>
        <taxon>Gammaproteobacteria</taxon>
        <taxon>Methylococcales</taxon>
        <taxon>Methylococcaceae</taxon>
        <taxon>Methylovulum</taxon>
    </lineage>
</organism>
<feature type="signal peptide" evidence="2">
    <location>
        <begin position="1"/>
        <end position="23"/>
    </location>
</feature>
<sequence length="224" mass="24483">MNPKSTLYSGLLLACLLSVPALAAPKQESAGQLALKKAQGAVRQLTEEKQALEAEKTALIDQVKKLEGTAQQLGPLQAELVLHKSQEEALHTSNSTLAVQLQGERDKLQNLHNKLKDIVAQAKLIQNDNQLLVAAVKEREQWIGQCRDKNHQLLEVNQALVGKYQDKGFWSKAAELEPFTGIGKVETQNTVESYQFKLADLKVTEFAEASHAQSAEADAAAPNP</sequence>
<evidence type="ECO:0000313" key="3">
    <source>
        <dbReference type="EMBL" id="POZ52043.1"/>
    </source>
</evidence>
<evidence type="ECO:0000313" key="4">
    <source>
        <dbReference type="Proteomes" id="UP000237423"/>
    </source>
</evidence>
<comment type="caution">
    <text evidence="3">The sequence shown here is derived from an EMBL/GenBank/DDBJ whole genome shotgun (WGS) entry which is preliminary data.</text>
</comment>
<keyword evidence="2" id="KW-0732">Signal</keyword>
<dbReference type="EMBL" id="PGFZ01000004">
    <property type="protein sequence ID" value="POZ52043.1"/>
    <property type="molecule type" value="Genomic_DNA"/>
</dbReference>
<evidence type="ECO:0000256" key="2">
    <source>
        <dbReference type="SAM" id="SignalP"/>
    </source>
</evidence>
<dbReference type="RefSeq" id="WP_211299199.1">
    <property type="nucleotide sequence ID" value="NZ_PGFZ01000004.1"/>
</dbReference>
<proteinExistence type="predicted"/>
<accession>A0A2S5CMJ6</accession>
<keyword evidence="1" id="KW-0175">Coiled coil</keyword>
<dbReference type="PROSITE" id="PS51257">
    <property type="entry name" value="PROKAR_LIPOPROTEIN"/>
    <property type="match status" value="1"/>
</dbReference>
<dbReference type="AlphaFoldDB" id="A0A2S5CMJ6"/>
<feature type="coiled-coil region" evidence="1">
    <location>
        <begin position="98"/>
        <end position="128"/>
    </location>
</feature>
<protein>
    <submittedName>
        <fullName evidence="3">Uncharacterized protein</fullName>
    </submittedName>
</protein>
<evidence type="ECO:0000256" key="1">
    <source>
        <dbReference type="SAM" id="Coils"/>
    </source>
</evidence>